<proteinExistence type="predicted"/>
<dbReference type="SUPFAM" id="SSF51735">
    <property type="entry name" value="NAD(P)-binding Rossmann-fold domains"/>
    <property type="match status" value="1"/>
</dbReference>
<dbReference type="PRINTS" id="PR00081">
    <property type="entry name" value="GDHRDH"/>
</dbReference>
<dbReference type="Proteomes" id="UP000472372">
    <property type="component" value="Chromosome 7"/>
</dbReference>
<dbReference type="InterPro" id="IPR037950">
    <property type="entry name" value="PgdA-like"/>
</dbReference>
<dbReference type="InterPro" id="IPR011330">
    <property type="entry name" value="Glyco_hydro/deAcase_b/a-brl"/>
</dbReference>
<dbReference type="GO" id="GO:0005975">
    <property type="term" value="P:carbohydrate metabolic process"/>
    <property type="evidence" value="ECO:0007669"/>
    <property type="project" value="InterPro"/>
</dbReference>
<dbReference type="CDD" id="cd05233">
    <property type="entry name" value="SDR_c"/>
    <property type="match status" value="1"/>
</dbReference>
<dbReference type="InterPro" id="IPR002509">
    <property type="entry name" value="NODB_dom"/>
</dbReference>
<accession>A0A6S6W7S8</accession>
<dbReference type="Gene3D" id="3.20.20.370">
    <property type="entry name" value="Glycoside hydrolase/deacetylase"/>
    <property type="match status" value="1"/>
</dbReference>
<feature type="domain" description="NodB homology" evidence="1">
    <location>
        <begin position="369"/>
        <end position="469"/>
    </location>
</feature>
<evidence type="ECO:0000259" key="1">
    <source>
        <dbReference type="Pfam" id="PF01522"/>
    </source>
</evidence>
<dbReference type="CDD" id="cd10938">
    <property type="entry name" value="CE4_HpPgdA_like"/>
    <property type="match status" value="1"/>
</dbReference>
<reference evidence="2" key="1">
    <citation type="submission" date="2021-02" db="EMBL/GenBank/DDBJ databases">
        <authorList>
            <person name="Syme A R."/>
            <person name="Syme A R."/>
            <person name="Moolhuijzen P."/>
        </authorList>
    </citation>
    <scope>NUCLEOTIDE SEQUENCE</scope>
    <source>
        <strain evidence="2">W1-1</strain>
    </source>
</reference>
<dbReference type="AlphaFoldDB" id="A0A6S6W7S8"/>
<evidence type="ECO:0000313" key="3">
    <source>
        <dbReference type="Proteomes" id="UP000472372"/>
    </source>
</evidence>
<sequence>MSFLQLEGLHVFVTGAAGGIGSAIVDEFLAQGCRVTAHDLRPNPLASTNPSLHCIQGNISSEDSIQDSIAQAIAHFSQPINILCANAGITDESSSYPIWDMPSSLWDRTYAVNVRGTFLTIKHFLKSIETAQLATGEEVKNVSVVVTGSECGVFGQAGHVEYASGKAGLQYGLVKTVKNEVVRLNRKARINAVAPGWVDTKLIEGRLDDPGEMWREAEATVSLRKIAQPTDVARAAAFLASHRAAGHISGQCISVDGGMEGRIVWSEDEVRKTQSTAIASEKSTTKPNDEVFGTATEGVSIASRNPSTVAIPTIPSLNASPPTSKPKPKIKILLSVDFDAVSGWLGTGQHPDNNLADYSSGFFSAYVGVPRLLKLFAKHHISDKVTWFVPMHSAESFPKEFTAIKESGAEIGLHGYCHEGAPQLTPVQERDVLEHCISLYQELLGKRPLGYRAPCYQLRESTVELLEEYSFLYDSSLTHYDSKPYFLPDLPPIQAPTYTATTPAKDWMMPLPQPNPPTSKTLVEIPANWYTEDMTPLQFLPNSHNSQGYVDVRVMENMWRDKLEWVRSEMEDEGLAEGEMCVFPLILHPDTSGMAHVVGMVERVIRWLKELEDEGVVEWCRYADVAGEWRDKNAQEGGY</sequence>
<dbReference type="PANTHER" id="PTHR47561:SF2">
    <property type="entry name" value="HYPOTHETICAL POLYSACCHARIDE DEACETYLASE (EUROFUNG)"/>
    <property type="match status" value="1"/>
</dbReference>
<dbReference type="EMBL" id="HG992983">
    <property type="protein sequence ID" value="CAE7193437.1"/>
    <property type="molecule type" value="Genomic_DNA"/>
</dbReference>
<name>A0A6S6W7S8_9PLEO</name>
<dbReference type="Pfam" id="PF01522">
    <property type="entry name" value="Polysacc_deac_1"/>
    <property type="match status" value="1"/>
</dbReference>
<gene>
    <name evidence="2" type="ORF">PTTW11_07753</name>
</gene>
<dbReference type="Pfam" id="PF13561">
    <property type="entry name" value="adh_short_C2"/>
    <property type="match status" value="1"/>
</dbReference>
<dbReference type="Gene3D" id="3.40.50.720">
    <property type="entry name" value="NAD(P)-binding Rossmann-like Domain"/>
    <property type="match status" value="1"/>
</dbReference>
<organism evidence="2 3">
    <name type="scientific">Pyrenophora teres f. teres</name>
    <dbReference type="NCBI Taxonomy" id="97479"/>
    <lineage>
        <taxon>Eukaryota</taxon>
        <taxon>Fungi</taxon>
        <taxon>Dikarya</taxon>
        <taxon>Ascomycota</taxon>
        <taxon>Pezizomycotina</taxon>
        <taxon>Dothideomycetes</taxon>
        <taxon>Pleosporomycetidae</taxon>
        <taxon>Pleosporales</taxon>
        <taxon>Pleosporineae</taxon>
        <taxon>Pleosporaceae</taxon>
        <taxon>Pyrenophora</taxon>
    </lineage>
</organism>
<protein>
    <submittedName>
        <fullName evidence="2">Glucose 1-dehydrogenase</fullName>
    </submittedName>
</protein>
<dbReference type="PANTHER" id="PTHR47561">
    <property type="entry name" value="POLYSACCHARIDE DEACETYLASE FAMILY PROTEIN (AFU_ORTHOLOGUE AFUA_6G05030)"/>
    <property type="match status" value="1"/>
</dbReference>
<dbReference type="GO" id="GO:0016810">
    <property type="term" value="F:hydrolase activity, acting on carbon-nitrogen (but not peptide) bonds"/>
    <property type="evidence" value="ECO:0007669"/>
    <property type="project" value="InterPro"/>
</dbReference>
<dbReference type="SUPFAM" id="SSF88713">
    <property type="entry name" value="Glycoside hydrolase/deacetylase"/>
    <property type="match status" value="1"/>
</dbReference>
<dbReference type="InterPro" id="IPR002347">
    <property type="entry name" value="SDR_fam"/>
</dbReference>
<dbReference type="InterPro" id="IPR036291">
    <property type="entry name" value="NAD(P)-bd_dom_sf"/>
</dbReference>
<evidence type="ECO:0000313" key="2">
    <source>
        <dbReference type="EMBL" id="CAE7193437.1"/>
    </source>
</evidence>